<proteinExistence type="predicted"/>
<protein>
    <submittedName>
        <fullName evidence="1">Uncharacterized protein</fullName>
    </submittedName>
</protein>
<accession>A0A099GNE7</accession>
<dbReference type="EMBL" id="JRKQ01000003">
    <property type="protein sequence ID" value="KGJ23573.1"/>
    <property type="molecule type" value="Genomic_DNA"/>
</dbReference>
<sequence>MDGTYQASPIKRRRASHEEMEARAQFLIDYADRHGPVTVRQLFYAATVAGIPGVDKTEAGYAKVQVQVLDLRRAGRLAYANISDATRYMRKPRTYDGWQDALENTALLYRKALWADSDEAVEIWLEKSALAGVIYPVTSEYDVPLMPTGGYSSETFAYGAVNALRDTGKTLVIYAFYDFDRSGQDAALSLEEKVTRFGHDFDVPVRFNHLGLTHEQVLQEGLPTRPAKRNTVADQRWPHDFAAELDAIPPDRIRQMVREAIEDHLPPWELRHLKQVEAEERATLRQFIGRVGDGT</sequence>
<evidence type="ECO:0000313" key="1">
    <source>
        <dbReference type="EMBL" id="KGJ23573.1"/>
    </source>
</evidence>
<dbReference type="Proteomes" id="UP000029858">
    <property type="component" value="Unassembled WGS sequence"/>
</dbReference>
<organism evidence="1 2">
    <name type="scientific">Paracoccus sanguinis</name>
    <dbReference type="NCBI Taxonomy" id="1545044"/>
    <lineage>
        <taxon>Bacteria</taxon>
        <taxon>Pseudomonadati</taxon>
        <taxon>Pseudomonadota</taxon>
        <taxon>Alphaproteobacteria</taxon>
        <taxon>Rhodobacterales</taxon>
        <taxon>Paracoccaceae</taxon>
        <taxon>Paracoccus</taxon>
    </lineage>
</organism>
<name>A0A099GNE7_9RHOB</name>
<comment type="caution">
    <text evidence="1">The sequence shown here is derived from an EMBL/GenBank/DDBJ whole genome shotgun (WGS) entry which is preliminary data.</text>
</comment>
<evidence type="ECO:0000313" key="2">
    <source>
        <dbReference type="Proteomes" id="UP000029858"/>
    </source>
</evidence>
<dbReference type="AlphaFoldDB" id="A0A099GNE7"/>
<reference evidence="1 2" key="2">
    <citation type="submission" date="2014-10" db="EMBL/GenBank/DDBJ databases">
        <title>Paracoccus sanguinis sp. nov., isolated from clinical specimens of New York State patients.</title>
        <authorList>
            <person name="Mingle L.A."/>
            <person name="Cole J.A."/>
            <person name="Lapierre P."/>
            <person name="Musser K.A."/>
        </authorList>
    </citation>
    <scope>NUCLEOTIDE SEQUENCE [LARGE SCALE GENOMIC DNA]</scope>
    <source>
        <strain evidence="1 2">5503</strain>
    </source>
</reference>
<reference evidence="1 2" key="1">
    <citation type="submission" date="2014-09" db="EMBL/GenBank/DDBJ databases">
        <authorList>
            <person name="McGinnis J.M."/>
            <person name="Wolfgang W.J."/>
        </authorList>
    </citation>
    <scope>NUCLEOTIDE SEQUENCE [LARGE SCALE GENOMIC DNA]</scope>
    <source>
        <strain evidence="1 2">5503</strain>
    </source>
</reference>
<gene>
    <name evidence="1" type="ORF">IX56_01200</name>
</gene>